<dbReference type="GO" id="GO:0006351">
    <property type="term" value="P:DNA-templated transcription"/>
    <property type="evidence" value="ECO:0007669"/>
    <property type="project" value="InterPro"/>
</dbReference>
<dbReference type="CDD" id="cd12148">
    <property type="entry name" value="fungal_TF_MHR"/>
    <property type="match status" value="1"/>
</dbReference>
<protein>
    <submittedName>
        <fullName evidence="9">Transcription factor domain-containing protein</fullName>
    </submittedName>
</protein>
<evidence type="ECO:0000313" key="9">
    <source>
        <dbReference type="EMBL" id="QBM88651.1"/>
    </source>
</evidence>
<dbReference type="InterPro" id="IPR001138">
    <property type="entry name" value="Zn2Cys6_DnaBD"/>
</dbReference>
<evidence type="ECO:0000256" key="5">
    <source>
        <dbReference type="ARBA" id="ARBA00023125"/>
    </source>
</evidence>
<keyword evidence="6" id="KW-0804">Transcription</keyword>
<dbReference type="CDD" id="cd00067">
    <property type="entry name" value="GAL4"/>
    <property type="match status" value="1"/>
</dbReference>
<dbReference type="GO" id="GO:0008270">
    <property type="term" value="F:zinc ion binding"/>
    <property type="evidence" value="ECO:0007669"/>
    <property type="project" value="InterPro"/>
</dbReference>
<dbReference type="InterPro" id="IPR051615">
    <property type="entry name" value="Transcr_Regulatory_Elem"/>
</dbReference>
<dbReference type="PANTHER" id="PTHR31313:SF81">
    <property type="entry name" value="TY1 ENHANCER ACTIVATOR"/>
    <property type="match status" value="1"/>
</dbReference>
<evidence type="ECO:0000256" key="1">
    <source>
        <dbReference type="ARBA" id="ARBA00004123"/>
    </source>
</evidence>
<organism evidence="9 10">
    <name type="scientific">Metschnikowia aff. pulcherrima</name>
    <dbReference type="NCBI Taxonomy" id="2163413"/>
    <lineage>
        <taxon>Eukaryota</taxon>
        <taxon>Fungi</taxon>
        <taxon>Dikarya</taxon>
        <taxon>Ascomycota</taxon>
        <taxon>Saccharomycotina</taxon>
        <taxon>Pichiomycetes</taxon>
        <taxon>Metschnikowiaceae</taxon>
        <taxon>Metschnikowia</taxon>
    </lineage>
</organism>
<dbReference type="InterPro" id="IPR036864">
    <property type="entry name" value="Zn2-C6_fun-type_DNA-bd_sf"/>
</dbReference>
<dbReference type="Proteomes" id="UP000292447">
    <property type="component" value="Chromosome III"/>
</dbReference>
<dbReference type="PANTHER" id="PTHR31313">
    <property type="entry name" value="TY1 ENHANCER ACTIVATOR"/>
    <property type="match status" value="1"/>
</dbReference>
<accession>A0A4P6XRU9</accession>
<evidence type="ECO:0000256" key="2">
    <source>
        <dbReference type="ARBA" id="ARBA00022723"/>
    </source>
</evidence>
<keyword evidence="3" id="KW-0862">Zinc</keyword>
<keyword evidence="2" id="KW-0479">Metal-binding</keyword>
<keyword evidence="4" id="KW-0805">Transcription regulation</keyword>
<keyword evidence="5" id="KW-0238">DNA-binding</keyword>
<gene>
    <name evidence="9" type="primary">MPUL0C06280</name>
    <name evidence="9" type="ORF">METSCH_C06280</name>
</gene>
<proteinExistence type="predicted"/>
<sequence>MAPERKKIALACIECRARKRRCQFDGGQRCVICERLDIECVTVSDGRKDRPQIRRIADLEQKLAHYKKVALGLRQTLDQAANALKLIEEDKYRPVYHSLDLPDEAACTQESIQLAAESSQAKQEPSLDAYLQARRESSLEAPALDAHPIYAPPRYFQAKAFQKAKHVSVSVYGPTSIFDTEALPRRELLEEHKPAALSKNPRIIECIKLFFRWQYPDMHAFIFREAFILDFFDPDSVGMYSSTELVYAICAMGALMSEEAEIRDLAHQFYTLSRDLLMATIDSPSICSLQAYLLLGLYDIYNYRNNAGWMLAGDALRMGFGIGFHLRPESWLVGDQKNVSEITISVRSRIFWGCFMADRFLSLILGRPSVIKPDSSTIHVSKNMPAIKWIRPYTYPGVDNDEKVAYIDISNPLGSIIKLAEISDTMMETVFSGNKMLSDKQELDHKLDLVESYNRRLSRWRDELPENLRWDRTLLQSKGHDTPKMFSRYYFYIIIMCLNRPFVGVPQKEPRTPFNSLLICMDAIFDVHSAIYSFVSAHGARRCLILIVYLSILSISILLAKNRGKFSADEADLFFDFMTVLMHTSTTWKLSEKSFLKFRGTFKLDCGLDFETELQTHLKLRGPHGKNTIWHLLNRMGDGAPFATPEIDIPGLHQADVPDFSGFGDPWSSLFPDFFSAEPF</sequence>
<comment type="subcellular location">
    <subcellularLocation>
        <location evidence="1">Nucleus</location>
    </subcellularLocation>
</comment>
<keyword evidence="7" id="KW-0539">Nucleus</keyword>
<evidence type="ECO:0000256" key="4">
    <source>
        <dbReference type="ARBA" id="ARBA00023015"/>
    </source>
</evidence>
<dbReference type="SUPFAM" id="SSF57701">
    <property type="entry name" value="Zn2/Cys6 DNA-binding domain"/>
    <property type="match status" value="1"/>
</dbReference>
<feature type="domain" description="Zn(2)-C6 fungal-type" evidence="8">
    <location>
        <begin position="11"/>
        <end position="42"/>
    </location>
</feature>
<dbReference type="GO" id="GO:0000981">
    <property type="term" value="F:DNA-binding transcription factor activity, RNA polymerase II-specific"/>
    <property type="evidence" value="ECO:0007669"/>
    <property type="project" value="InterPro"/>
</dbReference>
<dbReference type="InterPro" id="IPR007219">
    <property type="entry name" value="XnlR_reg_dom"/>
</dbReference>
<dbReference type="Pfam" id="PF04082">
    <property type="entry name" value="Fungal_trans"/>
    <property type="match status" value="1"/>
</dbReference>
<evidence type="ECO:0000259" key="8">
    <source>
        <dbReference type="PROSITE" id="PS50048"/>
    </source>
</evidence>
<dbReference type="GO" id="GO:0003677">
    <property type="term" value="F:DNA binding"/>
    <property type="evidence" value="ECO:0007669"/>
    <property type="project" value="UniProtKB-KW"/>
</dbReference>
<evidence type="ECO:0000256" key="3">
    <source>
        <dbReference type="ARBA" id="ARBA00022833"/>
    </source>
</evidence>
<reference evidence="10" key="1">
    <citation type="submission" date="2019-03" db="EMBL/GenBank/DDBJ databases">
        <title>Snf2 controls pulcherriminic acid biosynthesis and connects pigmentation and antifungal activity of the yeast Metschnikowia pulcherrima.</title>
        <authorList>
            <person name="Gore-Lloyd D."/>
            <person name="Sumann I."/>
            <person name="Brachmann A.O."/>
            <person name="Schneeberger K."/>
            <person name="Ortiz-Merino R.A."/>
            <person name="Moreno-Beltran M."/>
            <person name="Schlaefli M."/>
            <person name="Kirner P."/>
            <person name="Santos Kron A."/>
            <person name="Wolfe K.H."/>
            <person name="Piel J."/>
            <person name="Ahrens C.H."/>
            <person name="Henk D."/>
            <person name="Freimoser F.M."/>
        </authorList>
    </citation>
    <scope>NUCLEOTIDE SEQUENCE [LARGE SCALE GENOMIC DNA]</scope>
    <source>
        <strain evidence="10">APC 1.2</strain>
    </source>
</reference>
<keyword evidence="10" id="KW-1185">Reference proteome</keyword>
<dbReference type="SMART" id="SM00906">
    <property type="entry name" value="Fungal_trans"/>
    <property type="match status" value="1"/>
</dbReference>
<name>A0A4P6XRU9_9ASCO</name>
<evidence type="ECO:0000256" key="6">
    <source>
        <dbReference type="ARBA" id="ARBA00023163"/>
    </source>
</evidence>
<dbReference type="Gene3D" id="4.10.240.10">
    <property type="entry name" value="Zn(2)-C6 fungal-type DNA-binding domain"/>
    <property type="match status" value="1"/>
</dbReference>
<dbReference type="PROSITE" id="PS00463">
    <property type="entry name" value="ZN2_CY6_FUNGAL_1"/>
    <property type="match status" value="1"/>
</dbReference>
<evidence type="ECO:0000313" key="10">
    <source>
        <dbReference type="Proteomes" id="UP000292447"/>
    </source>
</evidence>
<dbReference type="SMART" id="SM00066">
    <property type="entry name" value="GAL4"/>
    <property type="match status" value="1"/>
</dbReference>
<dbReference type="GO" id="GO:0005634">
    <property type="term" value="C:nucleus"/>
    <property type="evidence" value="ECO:0007669"/>
    <property type="project" value="UniProtKB-SubCell"/>
</dbReference>
<dbReference type="AlphaFoldDB" id="A0A4P6XRU9"/>
<dbReference type="EMBL" id="CP034458">
    <property type="protein sequence ID" value="QBM88651.1"/>
    <property type="molecule type" value="Genomic_DNA"/>
</dbReference>
<evidence type="ECO:0000256" key="7">
    <source>
        <dbReference type="ARBA" id="ARBA00023242"/>
    </source>
</evidence>
<dbReference type="STRING" id="2163413.A0A4P6XRU9"/>
<dbReference type="PROSITE" id="PS50048">
    <property type="entry name" value="ZN2_CY6_FUNGAL_2"/>
    <property type="match status" value="1"/>
</dbReference>